<feature type="transmembrane region" description="Helical" evidence="7">
    <location>
        <begin position="392"/>
        <end position="411"/>
    </location>
</feature>
<reference evidence="9 10" key="1">
    <citation type="journal article" date="2021" name="Nat. Commun.">
        <title>Genetic determinants of endophytism in the Arabidopsis root mycobiome.</title>
        <authorList>
            <person name="Mesny F."/>
            <person name="Miyauchi S."/>
            <person name="Thiergart T."/>
            <person name="Pickel B."/>
            <person name="Atanasova L."/>
            <person name="Karlsson M."/>
            <person name="Huettel B."/>
            <person name="Barry K.W."/>
            <person name="Haridas S."/>
            <person name="Chen C."/>
            <person name="Bauer D."/>
            <person name="Andreopoulos W."/>
            <person name="Pangilinan J."/>
            <person name="LaButti K."/>
            <person name="Riley R."/>
            <person name="Lipzen A."/>
            <person name="Clum A."/>
            <person name="Drula E."/>
            <person name="Henrissat B."/>
            <person name="Kohler A."/>
            <person name="Grigoriev I.V."/>
            <person name="Martin F.M."/>
            <person name="Hacquard S."/>
        </authorList>
    </citation>
    <scope>NUCLEOTIDE SEQUENCE [LARGE SCALE GENOMIC DNA]</scope>
    <source>
        <strain evidence="9 10">MPI-SDFR-AT-0080</strain>
    </source>
</reference>
<feature type="transmembrane region" description="Helical" evidence="7">
    <location>
        <begin position="135"/>
        <end position="152"/>
    </location>
</feature>
<feature type="compositionally biased region" description="Basic and acidic residues" evidence="6">
    <location>
        <begin position="500"/>
        <end position="511"/>
    </location>
</feature>
<evidence type="ECO:0000259" key="8">
    <source>
        <dbReference type="PROSITE" id="PS50850"/>
    </source>
</evidence>
<accession>A0ABQ8GBV6</accession>
<keyword evidence="5 7" id="KW-0472">Membrane</keyword>
<feature type="transmembrane region" description="Helical" evidence="7">
    <location>
        <begin position="362"/>
        <end position="380"/>
    </location>
</feature>
<dbReference type="PANTHER" id="PTHR43791">
    <property type="entry name" value="PERMEASE-RELATED"/>
    <property type="match status" value="1"/>
</dbReference>
<keyword evidence="2" id="KW-0813">Transport</keyword>
<feature type="transmembrane region" description="Helical" evidence="7">
    <location>
        <begin position="228"/>
        <end position="248"/>
    </location>
</feature>
<feature type="domain" description="Major facilitator superfamily (MFS) profile" evidence="8">
    <location>
        <begin position="68"/>
        <end position="482"/>
    </location>
</feature>
<feature type="transmembrane region" description="Helical" evidence="7">
    <location>
        <begin position="197"/>
        <end position="216"/>
    </location>
</feature>
<evidence type="ECO:0000313" key="9">
    <source>
        <dbReference type="EMBL" id="KAH7051191.1"/>
    </source>
</evidence>
<feature type="transmembrane region" description="Helical" evidence="7">
    <location>
        <begin position="64"/>
        <end position="81"/>
    </location>
</feature>
<keyword evidence="3 7" id="KW-0812">Transmembrane</keyword>
<feature type="transmembrane region" description="Helical" evidence="7">
    <location>
        <begin position="423"/>
        <end position="443"/>
    </location>
</feature>
<feature type="transmembrane region" description="Helical" evidence="7">
    <location>
        <begin position="332"/>
        <end position="355"/>
    </location>
</feature>
<gene>
    <name evidence="9" type="ORF">B0J12DRAFT_662331</name>
</gene>
<comment type="subcellular location">
    <subcellularLocation>
        <location evidence="1">Membrane</location>
        <topology evidence="1">Multi-pass membrane protein</topology>
    </subcellularLocation>
</comment>
<evidence type="ECO:0000256" key="4">
    <source>
        <dbReference type="ARBA" id="ARBA00022989"/>
    </source>
</evidence>
<dbReference type="PROSITE" id="PS50850">
    <property type="entry name" value="MFS"/>
    <property type="match status" value="1"/>
</dbReference>
<feature type="transmembrane region" description="Helical" evidence="7">
    <location>
        <begin position="297"/>
        <end position="320"/>
    </location>
</feature>
<comment type="caution">
    <text evidence="9">The sequence shown here is derived from an EMBL/GenBank/DDBJ whole genome shotgun (WGS) entry which is preliminary data.</text>
</comment>
<dbReference type="Pfam" id="PF07690">
    <property type="entry name" value="MFS_1"/>
    <property type="match status" value="1"/>
</dbReference>
<feature type="region of interest" description="Disordered" evidence="6">
    <location>
        <begin position="500"/>
        <end position="524"/>
    </location>
</feature>
<evidence type="ECO:0000256" key="2">
    <source>
        <dbReference type="ARBA" id="ARBA00022448"/>
    </source>
</evidence>
<keyword evidence="10" id="KW-1185">Reference proteome</keyword>
<dbReference type="InterPro" id="IPR036259">
    <property type="entry name" value="MFS_trans_sf"/>
</dbReference>
<dbReference type="SUPFAM" id="SSF103473">
    <property type="entry name" value="MFS general substrate transporter"/>
    <property type="match status" value="1"/>
</dbReference>
<feature type="transmembrane region" description="Helical" evidence="7">
    <location>
        <begin position="107"/>
        <end position="128"/>
    </location>
</feature>
<evidence type="ECO:0000256" key="3">
    <source>
        <dbReference type="ARBA" id="ARBA00022692"/>
    </source>
</evidence>
<dbReference type="PANTHER" id="PTHR43791:SF59">
    <property type="entry name" value="TRANSPORTER, PUTATIVE (AFU_ORTHOLOGUE AFUA_1G06550)-RELATED"/>
    <property type="match status" value="1"/>
</dbReference>
<dbReference type="InterPro" id="IPR020846">
    <property type="entry name" value="MFS_dom"/>
</dbReference>
<keyword evidence="4 7" id="KW-1133">Transmembrane helix</keyword>
<dbReference type="EMBL" id="JAGTJR010000012">
    <property type="protein sequence ID" value="KAH7051191.1"/>
    <property type="molecule type" value="Genomic_DNA"/>
</dbReference>
<evidence type="ECO:0000256" key="7">
    <source>
        <dbReference type="SAM" id="Phobius"/>
    </source>
</evidence>
<feature type="transmembrane region" description="Helical" evidence="7">
    <location>
        <begin position="164"/>
        <end position="185"/>
    </location>
</feature>
<protein>
    <submittedName>
        <fullName evidence="9">Allantoate permease</fullName>
    </submittedName>
</protein>
<dbReference type="Proteomes" id="UP000774617">
    <property type="component" value="Unassembled WGS sequence"/>
</dbReference>
<evidence type="ECO:0000256" key="1">
    <source>
        <dbReference type="ARBA" id="ARBA00004141"/>
    </source>
</evidence>
<evidence type="ECO:0000256" key="5">
    <source>
        <dbReference type="ARBA" id="ARBA00023136"/>
    </source>
</evidence>
<dbReference type="Gene3D" id="1.20.1250.20">
    <property type="entry name" value="MFS general substrate transporter like domains"/>
    <property type="match status" value="2"/>
</dbReference>
<organism evidence="9 10">
    <name type="scientific">Macrophomina phaseolina</name>
    <dbReference type="NCBI Taxonomy" id="35725"/>
    <lineage>
        <taxon>Eukaryota</taxon>
        <taxon>Fungi</taxon>
        <taxon>Dikarya</taxon>
        <taxon>Ascomycota</taxon>
        <taxon>Pezizomycotina</taxon>
        <taxon>Dothideomycetes</taxon>
        <taxon>Dothideomycetes incertae sedis</taxon>
        <taxon>Botryosphaeriales</taxon>
        <taxon>Botryosphaeriaceae</taxon>
        <taxon>Macrophomina</taxon>
    </lineage>
</organism>
<dbReference type="InterPro" id="IPR011701">
    <property type="entry name" value="MFS"/>
</dbReference>
<sequence>MAPENHDIAGQAGKLDSERIEVVPQDNPDHSTTKGLDKAAQFLQQANRAVVIGPEDDKRVLRKIDWAILPIVLLVYALQSLDKTSLSYAAVFGLIDDTGLVGDQYSWLGSVVYLAQLVMQPAVAVCLVKFPIGKFTGVMVFCWGATLCGMAAAKDFGGLMATRFLLGAFEASVAPAFIAIVQMWYRRGEQTNRNAAWYATLGVVNILGSLLSYGLGHIQSDALHSYQIIFLFCGLLTVIVAVFVFLFLPDSPMEAKFLKGDDKLIAVERLRANQMGVASRVWKWEHVWETLLDVKTWLWFTMIMAISIPSGGVSTFGPLLIKSFGFDSFKTILLQMPFGAVQIISTLGGAALATWLKKKSPVLILLCIPPIVGIFMLMFIEYNASNRGVLLFGYYLISVYPGITPLIYSWEAQNTGGDTKKKVTTGILFVGASVGNVVGPLLYKPSEAPHYSRGLRSNLALFLALIVLICITVCWIRILNAKHAKQRELNGKSAHVVDRSMEKPVDSKADELESPQNETEDKGFHDVTDLKNEDFIYLY</sequence>
<feature type="transmembrane region" description="Helical" evidence="7">
    <location>
        <begin position="459"/>
        <end position="479"/>
    </location>
</feature>
<evidence type="ECO:0000313" key="10">
    <source>
        <dbReference type="Proteomes" id="UP000774617"/>
    </source>
</evidence>
<proteinExistence type="predicted"/>
<name>A0ABQ8GBV6_9PEZI</name>
<evidence type="ECO:0000256" key="6">
    <source>
        <dbReference type="SAM" id="MobiDB-lite"/>
    </source>
</evidence>